<protein>
    <submittedName>
        <fullName evidence="2">Uncharacterized protein</fullName>
    </submittedName>
</protein>
<evidence type="ECO:0000256" key="1">
    <source>
        <dbReference type="SAM" id="MobiDB-lite"/>
    </source>
</evidence>
<sequence>MSRRAGGGRGKAKKDDLAKAAAEVLNNINVAPTPARPTTSGGLLRASGEDGDVATDIKPKHLLALSGQETSPPPTTTRQPPPLATEQGLFASRDGPPTAAAEPAGIGQTGAGLLDGIGDDGLSGGRADVVDGGGDGAGSPAGGGCAEARPSALNTPLPVPLADQPNWPPRRIAAMSHIAAAVATAAASIRDAVLAGITRLKSRGLASSYAGGDVDGESFVLAVPGGVIPVTAKAAAAVLLLLVSLLVLSASGYSLARATKRAEAALRSELADLGSGMEAALEASESLAAEVRSLRRALEARDAVQSIVQGGDGDGGGGGGKDSGSGAGLGTGVAGSLATAGGTAPVTSGELVGLEAVGGGGLDLQGLPACHVRRLAAAAGPLLAARVTRHSAVIGDEEALMRFHSLMSHVFVPEGSPRVHPLARHLTNPAVPPVCLPLAAATDAAAAASGRGAGGGGGGAGAGPFLELLLLTPANVSAVSFQYPSYGTWDTTSALLQLSATVHEAPVAGPAGGGGAVAAQPLQQSQPPPPLPLLGGIRGLRSRHVELPPLRGMECQHVTIPPPQPAPSSTASVAAGYHGGGGGGGGGSQMRVYGITLQVHSNFGNPDYSCMPRVLLHGWAA</sequence>
<name>D8TIV0_VOLCA</name>
<feature type="compositionally biased region" description="Gly residues" evidence="1">
    <location>
        <begin position="107"/>
        <end position="124"/>
    </location>
</feature>
<dbReference type="Proteomes" id="UP000001058">
    <property type="component" value="Unassembled WGS sequence"/>
</dbReference>
<gene>
    <name evidence="2" type="ORF">VOLCADRAFT_86507</name>
</gene>
<organism evidence="3">
    <name type="scientific">Volvox carteri f. nagariensis</name>
    <dbReference type="NCBI Taxonomy" id="3068"/>
    <lineage>
        <taxon>Eukaryota</taxon>
        <taxon>Viridiplantae</taxon>
        <taxon>Chlorophyta</taxon>
        <taxon>core chlorophytes</taxon>
        <taxon>Chlorophyceae</taxon>
        <taxon>CS clade</taxon>
        <taxon>Chlamydomonadales</taxon>
        <taxon>Volvocaceae</taxon>
        <taxon>Volvox</taxon>
    </lineage>
</organism>
<dbReference type="InParanoid" id="D8TIV0"/>
<dbReference type="EMBL" id="GL378324">
    <property type="protein sequence ID" value="EFJ52430.1"/>
    <property type="molecule type" value="Genomic_DNA"/>
</dbReference>
<dbReference type="AlphaFoldDB" id="D8TIV0"/>
<accession>D8TIV0</accession>
<dbReference type="OrthoDB" id="552020at2759"/>
<evidence type="ECO:0000313" key="2">
    <source>
        <dbReference type="EMBL" id="EFJ52430.1"/>
    </source>
</evidence>
<feature type="compositionally biased region" description="Gly residues" evidence="1">
    <location>
        <begin position="310"/>
        <end position="326"/>
    </location>
</feature>
<evidence type="ECO:0000313" key="3">
    <source>
        <dbReference type="Proteomes" id="UP000001058"/>
    </source>
</evidence>
<feature type="region of interest" description="Disordered" evidence="1">
    <location>
        <begin position="562"/>
        <end position="582"/>
    </location>
</feature>
<feature type="compositionally biased region" description="Pro residues" evidence="1">
    <location>
        <begin position="71"/>
        <end position="83"/>
    </location>
</feature>
<dbReference type="RefSeq" id="XP_002946503.1">
    <property type="nucleotide sequence ID" value="XM_002946457.1"/>
</dbReference>
<dbReference type="GeneID" id="9617573"/>
<feature type="region of interest" description="Disordered" evidence="1">
    <location>
        <begin position="307"/>
        <end position="326"/>
    </location>
</feature>
<proteinExistence type="predicted"/>
<feature type="compositionally biased region" description="Gly residues" evidence="1">
    <location>
        <begin position="131"/>
        <end position="145"/>
    </location>
</feature>
<reference evidence="2 3" key="1">
    <citation type="journal article" date="2010" name="Science">
        <title>Genomic analysis of organismal complexity in the multicellular green alga Volvox carteri.</title>
        <authorList>
            <person name="Prochnik S.E."/>
            <person name="Umen J."/>
            <person name="Nedelcu A.M."/>
            <person name="Hallmann A."/>
            <person name="Miller S.M."/>
            <person name="Nishii I."/>
            <person name="Ferris P."/>
            <person name="Kuo A."/>
            <person name="Mitros T."/>
            <person name="Fritz-Laylin L.K."/>
            <person name="Hellsten U."/>
            <person name="Chapman J."/>
            <person name="Simakov O."/>
            <person name="Rensing S.A."/>
            <person name="Terry A."/>
            <person name="Pangilinan J."/>
            <person name="Kapitonov V."/>
            <person name="Jurka J."/>
            <person name="Salamov A."/>
            <person name="Shapiro H."/>
            <person name="Schmutz J."/>
            <person name="Grimwood J."/>
            <person name="Lindquist E."/>
            <person name="Lucas S."/>
            <person name="Grigoriev I.V."/>
            <person name="Schmitt R."/>
            <person name="Kirk D."/>
            <person name="Rokhsar D.S."/>
        </authorList>
    </citation>
    <scope>NUCLEOTIDE SEQUENCE [LARGE SCALE GENOMIC DNA]</scope>
    <source>
        <strain evidence="3">f. Nagariensis / Eve</strain>
    </source>
</reference>
<keyword evidence="3" id="KW-1185">Reference proteome</keyword>
<feature type="compositionally biased region" description="Polar residues" evidence="1">
    <location>
        <begin position="26"/>
        <end position="41"/>
    </location>
</feature>
<dbReference type="KEGG" id="vcn:VOLCADRAFT_86507"/>
<feature type="region of interest" description="Disordered" evidence="1">
    <location>
        <begin position="26"/>
        <end position="151"/>
    </location>
</feature>